<dbReference type="AlphaFoldDB" id="A0A2P5C101"/>
<organism evidence="1 2">
    <name type="scientific">Parasponia andersonii</name>
    <name type="common">Sponia andersonii</name>
    <dbReference type="NCBI Taxonomy" id="3476"/>
    <lineage>
        <taxon>Eukaryota</taxon>
        <taxon>Viridiplantae</taxon>
        <taxon>Streptophyta</taxon>
        <taxon>Embryophyta</taxon>
        <taxon>Tracheophyta</taxon>
        <taxon>Spermatophyta</taxon>
        <taxon>Magnoliopsida</taxon>
        <taxon>eudicotyledons</taxon>
        <taxon>Gunneridae</taxon>
        <taxon>Pentapetalae</taxon>
        <taxon>rosids</taxon>
        <taxon>fabids</taxon>
        <taxon>Rosales</taxon>
        <taxon>Cannabaceae</taxon>
        <taxon>Parasponia</taxon>
    </lineage>
</organism>
<evidence type="ECO:0000313" key="2">
    <source>
        <dbReference type="Proteomes" id="UP000237105"/>
    </source>
</evidence>
<keyword evidence="2" id="KW-1185">Reference proteome</keyword>
<dbReference type="EMBL" id="JXTB01000190">
    <property type="protein sequence ID" value="PON54743.1"/>
    <property type="molecule type" value="Genomic_DNA"/>
</dbReference>
<protein>
    <submittedName>
        <fullName evidence="1">Uncharacterized protein</fullName>
    </submittedName>
</protein>
<proteinExistence type="predicted"/>
<comment type="caution">
    <text evidence="1">The sequence shown here is derived from an EMBL/GenBank/DDBJ whole genome shotgun (WGS) entry which is preliminary data.</text>
</comment>
<gene>
    <name evidence="1" type="ORF">PanWU01x14_192490</name>
</gene>
<name>A0A2P5C101_PARAD</name>
<reference evidence="2" key="1">
    <citation type="submission" date="2016-06" db="EMBL/GenBank/DDBJ databases">
        <title>Parallel loss of symbiosis genes in relatives of nitrogen-fixing non-legume Parasponia.</title>
        <authorList>
            <person name="Van Velzen R."/>
            <person name="Holmer R."/>
            <person name="Bu F."/>
            <person name="Rutten L."/>
            <person name="Van Zeijl A."/>
            <person name="Liu W."/>
            <person name="Santuari L."/>
            <person name="Cao Q."/>
            <person name="Sharma T."/>
            <person name="Shen D."/>
            <person name="Roswanjaya Y."/>
            <person name="Wardhani T."/>
            <person name="Kalhor M.S."/>
            <person name="Jansen J."/>
            <person name="Van den Hoogen J."/>
            <person name="Gungor B."/>
            <person name="Hartog M."/>
            <person name="Hontelez J."/>
            <person name="Verver J."/>
            <person name="Yang W.-C."/>
            <person name="Schijlen E."/>
            <person name="Repin R."/>
            <person name="Schilthuizen M."/>
            <person name="Schranz E."/>
            <person name="Heidstra R."/>
            <person name="Miyata K."/>
            <person name="Fedorova E."/>
            <person name="Kohlen W."/>
            <person name="Bisseling T."/>
            <person name="Smit S."/>
            <person name="Geurts R."/>
        </authorList>
    </citation>
    <scope>NUCLEOTIDE SEQUENCE [LARGE SCALE GENOMIC DNA]</scope>
    <source>
        <strain evidence="2">cv. WU1-14</strain>
    </source>
</reference>
<dbReference type="Proteomes" id="UP000237105">
    <property type="component" value="Unassembled WGS sequence"/>
</dbReference>
<evidence type="ECO:0000313" key="1">
    <source>
        <dbReference type="EMBL" id="PON54743.1"/>
    </source>
</evidence>
<accession>A0A2P5C101</accession>
<sequence length="33" mass="3591">MNLSLSKLLSPSKSKSLVGLSKVLKTLIEKQGY</sequence>